<name>A0A0B8NTW6_9VIBR</name>
<organism evidence="1 2">
    <name type="scientific">Vibrio ishigakensis</name>
    <dbReference type="NCBI Taxonomy" id="1481914"/>
    <lineage>
        <taxon>Bacteria</taxon>
        <taxon>Pseudomonadati</taxon>
        <taxon>Pseudomonadota</taxon>
        <taxon>Gammaproteobacteria</taxon>
        <taxon>Vibrionales</taxon>
        <taxon>Vibrionaceae</taxon>
        <taxon>Vibrio</taxon>
    </lineage>
</organism>
<reference evidence="1 2" key="2">
    <citation type="submission" date="2015-01" db="EMBL/GenBank/DDBJ databases">
        <authorList>
            <consortium name="NBRP consortium"/>
            <person name="Sawabe T."/>
            <person name="Meirelles P."/>
            <person name="Feng G."/>
            <person name="Sayaka M."/>
            <person name="Hattori M."/>
            <person name="Ohkuma M."/>
        </authorList>
    </citation>
    <scope>NUCLEOTIDE SEQUENCE [LARGE SCALE GENOMIC DNA]</scope>
    <source>
        <strain evidence="2">JCM 19231</strain>
    </source>
</reference>
<keyword evidence="2" id="KW-1185">Reference proteome</keyword>
<keyword evidence="1" id="KW-0449">Lipoprotein</keyword>
<proteinExistence type="predicted"/>
<accession>A0A0B8NTW6</accession>
<dbReference type="EMBL" id="BBRZ01000050">
    <property type="protein sequence ID" value="GAM57301.1"/>
    <property type="molecule type" value="Genomic_DNA"/>
</dbReference>
<dbReference type="Gene3D" id="3.40.50.10610">
    <property type="entry name" value="ABC-type transport auxiliary lipoprotein component"/>
    <property type="match status" value="1"/>
</dbReference>
<sequence length="82" mass="8851">MIASPLLVHPKAQAGGRYVIAVSDITNDTMQRISTEQIAKKIRVGLLQSGKFLATSAIGANQDALVIESRKMQESSIVDKKL</sequence>
<comment type="caution">
    <text evidence="1">The sequence shown here is derived from an EMBL/GenBank/DDBJ whole genome shotgun (WGS) entry which is preliminary data.</text>
</comment>
<dbReference type="Pfam" id="PF13036">
    <property type="entry name" value="LpoB"/>
    <property type="match status" value="1"/>
</dbReference>
<dbReference type="InterPro" id="IPR014094">
    <property type="entry name" value="LpoB"/>
</dbReference>
<evidence type="ECO:0000313" key="1">
    <source>
        <dbReference type="EMBL" id="GAM57301.1"/>
    </source>
</evidence>
<dbReference type="Proteomes" id="UP000031671">
    <property type="component" value="Unassembled WGS sequence"/>
</dbReference>
<reference evidence="1 2" key="1">
    <citation type="submission" date="2015-01" db="EMBL/GenBank/DDBJ databases">
        <title>Vibrio sp. C1 JCM 19231 whole genome shotgun sequence.</title>
        <authorList>
            <person name="Sawabe T."/>
            <person name="Meirelles P."/>
            <person name="Feng G."/>
            <person name="Sayaka M."/>
            <person name="Hattori M."/>
            <person name="Ohkuma M."/>
        </authorList>
    </citation>
    <scope>NUCLEOTIDE SEQUENCE [LARGE SCALE GENOMIC DNA]</scope>
    <source>
        <strain evidence="2">JCM 19231</strain>
    </source>
</reference>
<evidence type="ECO:0000313" key="2">
    <source>
        <dbReference type="Proteomes" id="UP000031671"/>
    </source>
</evidence>
<gene>
    <name evidence="1" type="ORF">JCM19231_1330</name>
</gene>
<protein>
    <submittedName>
        <fullName evidence="1">Putative lipoprotein</fullName>
    </submittedName>
</protein>
<dbReference type="AlphaFoldDB" id="A0A0B8NTW6"/>